<evidence type="ECO:0000313" key="8">
    <source>
        <dbReference type="EMBL" id="CAB4862632.1"/>
    </source>
</evidence>
<sequence length="212" mass="23615">MALDSETGGAPSRATPAPVAFGGMLVWMDLEMTGLDPVRNVIVEIATIVTDDELNIVAEGPDLVINQPEEALAIMEQVVVDMHTRSGLLTAIRESTMTLEEAGRQTLEFIKAWCPEARKVPLCGNSIGMDRRFLAAYLPDIENWLHYRSVDVSSVKELVKRWYPNLEASRPPKQGAHRALDDIRASVEELRFYRNRVFVTEITPLPVPTSAE</sequence>
<evidence type="ECO:0000256" key="2">
    <source>
        <dbReference type="ARBA" id="ARBA00022722"/>
    </source>
</evidence>
<comment type="similarity">
    <text evidence="1">Belongs to the oligoribonuclease family.</text>
</comment>
<dbReference type="NCBIfam" id="NF003765">
    <property type="entry name" value="PRK05359.1"/>
    <property type="match status" value="1"/>
</dbReference>
<dbReference type="AlphaFoldDB" id="A0A6J6SBU7"/>
<protein>
    <submittedName>
        <fullName evidence="6">Unannotated protein</fullName>
    </submittedName>
</protein>
<evidence type="ECO:0000256" key="3">
    <source>
        <dbReference type="ARBA" id="ARBA00022801"/>
    </source>
</evidence>
<accession>A0A6J6SBU7</accession>
<evidence type="ECO:0000256" key="4">
    <source>
        <dbReference type="ARBA" id="ARBA00022839"/>
    </source>
</evidence>
<dbReference type="PANTHER" id="PTHR11046">
    <property type="entry name" value="OLIGORIBONUCLEASE, MITOCHONDRIAL"/>
    <property type="match status" value="1"/>
</dbReference>
<evidence type="ECO:0000259" key="5">
    <source>
        <dbReference type="SMART" id="SM00479"/>
    </source>
</evidence>
<dbReference type="SUPFAM" id="SSF53098">
    <property type="entry name" value="Ribonuclease H-like"/>
    <property type="match status" value="1"/>
</dbReference>
<dbReference type="GO" id="GO:0000175">
    <property type="term" value="F:3'-5'-RNA exonuclease activity"/>
    <property type="evidence" value="ECO:0007669"/>
    <property type="project" value="InterPro"/>
</dbReference>
<dbReference type="SMART" id="SM00479">
    <property type="entry name" value="EXOIII"/>
    <property type="match status" value="1"/>
</dbReference>
<proteinExistence type="inferred from homology"/>
<dbReference type="PANTHER" id="PTHR11046:SF0">
    <property type="entry name" value="OLIGORIBONUCLEASE, MITOCHONDRIAL"/>
    <property type="match status" value="1"/>
</dbReference>
<dbReference type="EMBL" id="CAEZXX010000258">
    <property type="protein sequence ID" value="CAB4732344.1"/>
    <property type="molecule type" value="Genomic_DNA"/>
</dbReference>
<dbReference type="EMBL" id="CAFBLR010000016">
    <property type="protein sequence ID" value="CAB4862632.1"/>
    <property type="molecule type" value="Genomic_DNA"/>
</dbReference>
<name>A0A6J6SBU7_9ZZZZ</name>
<dbReference type="Gene3D" id="3.30.420.10">
    <property type="entry name" value="Ribonuclease H-like superfamily/Ribonuclease H"/>
    <property type="match status" value="1"/>
</dbReference>
<dbReference type="InterPro" id="IPR012337">
    <property type="entry name" value="RNaseH-like_sf"/>
</dbReference>
<keyword evidence="4" id="KW-0269">Exonuclease</keyword>
<dbReference type="HAMAP" id="MF_00045">
    <property type="entry name" value="Oligoribonuclease"/>
    <property type="match status" value="1"/>
</dbReference>
<dbReference type="InterPro" id="IPR022894">
    <property type="entry name" value="Oligoribonuclease"/>
</dbReference>
<evidence type="ECO:0000256" key="1">
    <source>
        <dbReference type="ARBA" id="ARBA00009921"/>
    </source>
</evidence>
<evidence type="ECO:0000313" key="9">
    <source>
        <dbReference type="EMBL" id="CAB5068214.1"/>
    </source>
</evidence>
<dbReference type="CDD" id="cd06135">
    <property type="entry name" value="Orn"/>
    <property type="match status" value="1"/>
</dbReference>
<feature type="domain" description="Exonuclease" evidence="5">
    <location>
        <begin position="24"/>
        <end position="199"/>
    </location>
</feature>
<dbReference type="FunFam" id="3.30.420.10:FF:000003">
    <property type="entry name" value="Oligoribonuclease"/>
    <property type="match status" value="1"/>
</dbReference>
<keyword evidence="3" id="KW-0378">Hydrolase</keyword>
<keyword evidence="2" id="KW-0540">Nuclease</keyword>
<dbReference type="Pfam" id="PF00929">
    <property type="entry name" value="RNase_T"/>
    <property type="match status" value="1"/>
</dbReference>
<dbReference type="GO" id="GO:0003676">
    <property type="term" value="F:nucleic acid binding"/>
    <property type="evidence" value="ECO:0007669"/>
    <property type="project" value="InterPro"/>
</dbReference>
<reference evidence="6" key="1">
    <citation type="submission" date="2020-05" db="EMBL/GenBank/DDBJ databases">
        <authorList>
            <person name="Chiriac C."/>
            <person name="Salcher M."/>
            <person name="Ghai R."/>
            <person name="Kavagutti S V."/>
        </authorList>
    </citation>
    <scope>NUCLEOTIDE SEQUENCE</scope>
</reference>
<evidence type="ECO:0000313" key="6">
    <source>
        <dbReference type="EMBL" id="CAB4732344.1"/>
    </source>
</evidence>
<dbReference type="EMBL" id="CAFBQP010000131">
    <property type="protein sequence ID" value="CAB5068214.1"/>
    <property type="molecule type" value="Genomic_DNA"/>
</dbReference>
<dbReference type="EMBL" id="CAEZYY010000034">
    <property type="protein sequence ID" value="CAB4764797.1"/>
    <property type="molecule type" value="Genomic_DNA"/>
</dbReference>
<organism evidence="6">
    <name type="scientific">freshwater metagenome</name>
    <dbReference type="NCBI Taxonomy" id="449393"/>
    <lineage>
        <taxon>unclassified sequences</taxon>
        <taxon>metagenomes</taxon>
        <taxon>ecological metagenomes</taxon>
    </lineage>
</organism>
<evidence type="ECO:0000313" key="7">
    <source>
        <dbReference type="EMBL" id="CAB4764797.1"/>
    </source>
</evidence>
<gene>
    <name evidence="6" type="ORF">UFOPK2602_02413</name>
    <name evidence="7" type="ORF">UFOPK2806_01967</name>
    <name evidence="8" type="ORF">UFOPK3417_00309</name>
    <name evidence="9" type="ORF">UFOPK4306_02326</name>
</gene>
<dbReference type="InterPro" id="IPR013520">
    <property type="entry name" value="Ribonucl_H"/>
</dbReference>
<dbReference type="InterPro" id="IPR036397">
    <property type="entry name" value="RNaseH_sf"/>
</dbReference>